<dbReference type="PANTHER" id="PTHR33064">
    <property type="entry name" value="POL PROTEIN"/>
    <property type="match status" value="1"/>
</dbReference>
<protein>
    <recommendedName>
        <fullName evidence="1">Reverse transcriptase domain-containing protein</fullName>
    </recommendedName>
</protein>
<proteinExistence type="predicted"/>
<name>A0ABM4GHH3_DROKI</name>
<dbReference type="PANTHER" id="PTHR33064:SF37">
    <property type="entry name" value="RIBONUCLEASE H"/>
    <property type="match status" value="1"/>
</dbReference>
<feature type="domain" description="Reverse transcriptase" evidence="1">
    <location>
        <begin position="477"/>
        <end position="659"/>
    </location>
</feature>
<dbReference type="CDD" id="cd01647">
    <property type="entry name" value="RT_LTR"/>
    <property type="match status" value="1"/>
</dbReference>
<dbReference type="Pfam" id="PF17919">
    <property type="entry name" value="RT_RNaseH_2"/>
    <property type="match status" value="1"/>
</dbReference>
<feature type="domain" description="Reverse transcriptase" evidence="1">
    <location>
        <begin position="205"/>
        <end position="482"/>
    </location>
</feature>
<dbReference type="InterPro" id="IPR041577">
    <property type="entry name" value="RT_RNaseH_2"/>
</dbReference>
<dbReference type="PROSITE" id="PS50878">
    <property type="entry name" value="RT_POL"/>
    <property type="match status" value="2"/>
</dbReference>
<dbReference type="InterPro" id="IPR000477">
    <property type="entry name" value="RT_dom"/>
</dbReference>
<organism evidence="2 3">
    <name type="scientific">Drosophila kikkawai</name>
    <name type="common">Fruit fly</name>
    <dbReference type="NCBI Taxonomy" id="30033"/>
    <lineage>
        <taxon>Eukaryota</taxon>
        <taxon>Metazoa</taxon>
        <taxon>Ecdysozoa</taxon>
        <taxon>Arthropoda</taxon>
        <taxon>Hexapoda</taxon>
        <taxon>Insecta</taxon>
        <taxon>Pterygota</taxon>
        <taxon>Neoptera</taxon>
        <taxon>Endopterygota</taxon>
        <taxon>Diptera</taxon>
        <taxon>Brachycera</taxon>
        <taxon>Muscomorpha</taxon>
        <taxon>Ephydroidea</taxon>
        <taxon>Drosophilidae</taxon>
        <taxon>Drosophila</taxon>
        <taxon>Sophophora</taxon>
    </lineage>
</organism>
<evidence type="ECO:0000313" key="3">
    <source>
        <dbReference type="RefSeq" id="XP_070142174.1"/>
    </source>
</evidence>
<dbReference type="InterPro" id="IPR005135">
    <property type="entry name" value="Endo/exonuclease/phosphatase"/>
</dbReference>
<evidence type="ECO:0000313" key="2">
    <source>
        <dbReference type="Proteomes" id="UP001652661"/>
    </source>
</evidence>
<dbReference type="Gene3D" id="3.60.10.10">
    <property type="entry name" value="Endonuclease/exonuclease/phosphatase"/>
    <property type="match status" value="1"/>
</dbReference>
<dbReference type="RefSeq" id="XP_070142174.1">
    <property type="nucleotide sequence ID" value="XM_070286073.1"/>
</dbReference>
<dbReference type="Proteomes" id="UP001652661">
    <property type="component" value="Chromosome 2L"/>
</dbReference>
<dbReference type="InterPro" id="IPR043128">
    <property type="entry name" value="Rev_trsase/Diguanyl_cyclase"/>
</dbReference>
<gene>
    <name evidence="3" type="primary">LOC138928662</name>
</gene>
<dbReference type="SUPFAM" id="SSF56219">
    <property type="entry name" value="DNase I-like"/>
    <property type="match status" value="1"/>
</dbReference>
<accession>A0ABM4GHH3</accession>
<dbReference type="SUPFAM" id="SSF56672">
    <property type="entry name" value="DNA/RNA polymerases"/>
    <property type="match status" value="2"/>
</dbReference>
<dbReference type="Gene3D" id="3.30.70.270">
    <property type="match status" value="2"/>
</dbReference>
<dbReference type="InterPro" id="IPR036691">
    <property type="entry name" value="Endo/exonu/phosph_ase_sf"/>
</dbReference>
<dbReference type="Pfam" id="PF14529">
    <property type="entry name" value="Exo_endo_phos_2"/>
    <property type="match status" value="1"/>
</dbReference>
<sequence length="1022" mass="113151">MKVIQINLNHCAAAQDLLSQTVREYGTDLAVLSEPYRGGRNHNWAVDSSGKAALWVCGTTSLRLENVHADNGFVRLPLTQEAAPTLLAGDFNAWAVDWGSATTNARGRTLLEVLSTLDVALLNVGQEHTFSRAGAGSVVDLTFASRSRAGQCRWILSGVYTASDHAAIFTTLDVRSTLPPPPPAQQRQSFNADLLDTQAFALRMQRVEASGDTDDMANSRLVLLPKPGKPLDDPASFRPICLIDGAGKVLEHLISTRLERAIVAAGGLSDSQYGFRKAKSTVDAMSKVVDIASAAIAGQRWKGGSKEYCLILTLDIRNAFNTARWGRIMDALSNFGVPTYLLNLMRNYFHDRVLQIDSDSGTQAVELSCGVPQGSVLAPLLWNAMYDGVLRLPLPGRTEIVGFADDIAVVTVAKEIAGAEETSSLSIAIINEWLSNAGLQLAPQKTEAVLVSSRKKVEVASVRVCDASVRSSRAIKYLGVMIDTRLSFREHLTYASSKRTSETDTWRVVIDFRNLNANTIEDKFPIPNMEDLFSKLGNSQYFTTLDLAKGFHQILIKPEDRHKTAFSTTTGHFEFTRMPFGLKNAPASFQRMMNEVLHDYINTICVVYLDDILIFSTSLDEHIDSIAKILKRLSQFNMKVQSHKCHFLKRQSEYLGHIISAEGIRPNPGKIDIIKKIPVPKTIKQIRSFLGLTGFYRKFIRDYSKVALPLTSCLKKGSKVTPTKDFLESFEKLKELLCSNPILAYPDFCKTFTLTTDASNAALGAVLSQADHPIAFASRTLNNHELNYSTIEKELLTPVWSHAMVTPSYGRGLMAAHRLAALRICSAFRTVSDQAALVIAGTPPIDLLAKEQADVFKKVHGQALSPREKKEAKAEAKMATLTAWQSRWDASTKGRWTHRLIPCLETWTMRKRGQVNFFLTQVLSGHGCFKGYLHRFGHEESGGCSRCGQDVEETAEHALFSCVKFESERRAVESLLHTSISVENLVAVMLRSEENWQGVSSFAAAIMGKLRIEERRRNQEES</sequence>
<evidence type="ECO:0000259" key="1">
    <source>
        <dbReference type="PROSITE" id="PS50878"/>
    </source>
</evidence>
<dbReference type="GeneID" id="138928662"/>
<dbReference type="Pfam" id="PF00078">
    <property type="entry name" value="RVT_1"/>
    <property type="match status" value="2"/>
</dbReference>
<dbReference type="CDD" id="cd09077">
    <property type="entry name" value="R1-I-EN"/>
    <property type="match status" value="1"/>
</dbReference>
<dbReference type="InterPro" id="IPR043502">
    <property type="entry name" value="DNA/RNA_pol_sf"/>
</dbReference>
<dbReference type="InterPro" id="IPR051320">
    <property type="entry name" value="Viral_Replic_Matur_Polypro"/>
</dbReference>
<keyword evidence="2" id="KW-1185">Reference proteome</keyword>
<reference evidence="3" key="2">
    <citation type="submission" date="2025-08" db="UniProtKB">
        <authorList>
            <consortium name="RefSeq"/>
        </authorList>
    </citation>
    <scope>IDENTIFICATION</scope>
    <source>
        <strain evidence="3">14028-0561.14</strain>
        <tissue evidence="3">Whole fly</tissue>
    </source>
</reference>
<reference evidence="2" key="1">
    <citation type="submission" date="2025-05" db="UniProtKB">
        <authorList>
            <consortium name="RefSeq"/>
        </authorList>
    </citation>
    <scope>NUCLEOTIDE SEQUENCE [LARGE SCALE GENOMIC DNA]</scope>
    <source>
        <strain evidence="2">14028-0561.14</strain>
    </source>
</reference>
<dbReference type="CDD" id="cd01650">
    <property type="entry name" value="RT_nLTR_like"/>
    <property type="match status" value="1"/>
</dbReference>